<feature type="transmembrane region" description="Helical" evidence="1">
    <location>
        <begin position="102"/>
        <end position="128"/>
    </location>
</feature>
<dbReference type="EMBL" id="UGOY01000001">
    <property type="protein sequence ID" value="STY24369.1"/>
    <property type="molecule type" value="Genomic_DNA"/>
</dbReference>
<dbReference type="EMBL" id="LNYZ01000010">
    <property type="protein sequence ID" value="KTD78175.1"/>
    <property type="molecule type" value="Genomic_DNA"/>
</dbReference>
<dbReference type="AlphaFoldDB" id="A0A378LF28"/>
<evidence type="ECO:0000313" key="5">
    <source>
        <dbReference type="Proteomes" id="UP000255110"/>
    </source>
</evidence>
<evidence type="ECO:0000313" key="3">
    <source>
        <dbReference type="EMBL" id="STY24369.1"/>
    </source>
</evidence>
<reference evidence="3 5" key="2">
    <citation type="submission" date="2018-06" db="EMBL/GenBank/DDBJ databases">
        <authorList>
            <consortium name="Pathogen Informatics"/>
            <person name="Doyle S."/>
        </authorList>
    </citation>
    <scope>NUCLEOTIDE SEQUENCE [LARGE SCALE GENOMIC DNA]</scope>
    <source>
        <strain evidence="3 5">NCTC11991</strain>
    </source>
</reference>
<reference evidence="2 4" key="1">
    <citation type="submission" date="2015-11" db="EMBL/GenBank/DDBJ databases">
        <title>Genomic analysis of 38 Legionella species identifies large and diverse effector repertoires.</title>
        <authorList>
            <person name="Burstein D."/>
            <person name="Amaro F."/>
            <person name="Zusman T."/>
            <person name="Lifshitz Z."/>
            <person name="Cohen O."/>
            <person name="Gilbert J.A."/>
            <person name="Pupko T."/>
            <person name="Shuman H.A."/>
            <person name="Segal G."/>
        </authorList>
    </citation>
    <scope>NUCLEOTIDE SEQUENCE [LARGE SCALE GENOMIC DNA]</scope>
    <source>
        <strain evidence="2 4">SC-18-C9</strain>
    </source>
</reference>
<keyword evidence="1" id="KW-0472">Membrane</keyword>
<sequence>MNIVISLRSQKLIRKYLLTSGVHPDEFPSITPSIDLTTLISWFKEEQLNHSKRSKEEQQKIEFILVSLRTELLHDLFVSMNGDDIKLPKEDENKSVMDKIKFALLTAAGILVAACQGFDGIVTMLSIFELPSLVILSAGFAFSFLSVVVFCGFDLVKVSDALGVKLGEAYKLLDAYFLQLQMIKSIRKKVDGYDFSDPYCDLQQQKQIISMLQTCFISLTEASKQFEQALNSENMQMAKAVISGASAVLFFGGGFFAGQSVALFISGLFVSSIIPTFWPVIIFSTLVGVAALSVYWYVDRPGLNKLVSSWFGLNEEKVQKLCDKELILKEAKNLDTLEKKIIRMSRLVDRLAQLEHRVCPNEKIISDESMPQRTPIETRASTNYYSFLKSPDLLSSISDEEENLDKASCFCI</sequence>
<feature type="transmembrane region" description="Helical" evidence="1">
    <location>
        <begin position="277"/>
        <end position="298"/>
    </location>
</feature>
<keyword evidence="1" id="KW-0812">Transmembrane</keyword>
<dbReference type="Proteomes" id="UP000255110">
    <property type="component" value="Unassembled WGS sequence"/>
</dbReference>
<feature type="transmembrane region" description="Helical" evidence="1">
    <location>
        <begin position="134"/>
        <end position="156"/>
    </location>
</feature>
<evidence type="ECO:0000313" key="2">
    <source>
        <dbReference type="EMBL" id="KTD78175.1"/>
    </source>
</evidence>
<gene>
    <name evidence="2" type="ORF">Lstg_1456</name>
    <name evidence="3" type="ORF">NCTC11991_02994</name>
</gene>
<dbReference type="OrthoDB" id="5653038at2"/>
<keyword evidence="1" id="KW-1133">Transmembrane helix</keyword>
<name>A0A378LF28_9GAMM</name>
<protein>
    <submittedName>
        <fullName evidence="3">Coiled-coil protein</fullName>
    </submittedName>
</protein>
<organism evidence="3 5">
    <name type="scientific">Legionella steigerwaltii</name>
    <dbReference type="NCBI Taxonomy" id="460"/>
    <lineage>
        <taxon>Bacteria</taxon>
        <taxon>Pseudomonadati</taxon>
        <taxon>Pseudomonadota</taxon>
        <taxon>Gammaproteobacteria</taxon>
        <taxon>Legionellales</taxon>
        <taxon>Legionellaceae</taxon>
        <taxon>Legionella</taxon>
    </lineage>
</organism>
<dbReference type="Proteomes" id="UP000054820">
    <property type="component" value="Unassembled WGS sequence"/>
</dbReference>
<proteinExistence type="predicted"/>
<evidence type="ECO:0000256" key="1">
    <source>
        <dbReference type="SAM" id="Phobius"/>
    </source>
</evidence>
<feature type="transmembrane region" description="Helical" evidence="1">
    <location>
        <begin position="240"/>
        <end position="265"/>
    </location>
</feature>
<evidence type="ECO:0000313" key="4">
    <source>
        <dbReference type="Proteomes" id="UP000054820"/>
    </source>
</evidence>
<accession>A0A378LF28</accession>
<keyword evidence="4" id="KW-1185">Reference proteome</keyword>
<dbReference type="RefSeq" id="WP_058477014.1">
    <property type="nucleotide sequence ID" value="NZ_CAAAIO010000019.1"/>
</dbReference>